<dbReference type="RefSeq" id="WP_397086609.1">
    <property type="nucleotide sequence ID" value="NZ_JBITGY010000008.1"/>
</dbReference>
<proteinExistence type="predicted"/>
<accession>A0ABW7Z0U8</accession>
<dbReference type="Pfam" id="PF12680">
    <property type="entry name" value="SnoaL_2"/>
    <property type="match status" value="1"/>
</dbReference>
<protein>
    <submittedName>
        <fullName evidence="2">Nuclear transport factor 2 family protein</fullName>
    </submittedName>
</protein>
<sequence>MTTDNLSIVQQALAALVQTGDVDALAPLLTEDFVHHRPDASATKTEWLDAVRAALKHIDGMQVEVQHVLASGDHVVMHSRRWLPGAEPGIVVVDVWRFDEGRIAEAWEIIEPVSRAAEHLSWWDIR</sequence>
<dbReference type="SUPFAM" id="SSF54427">
    <property type="entry name" value="NTF2-like"/>
    <property type="match status" value="1"/>
</dbReference>
<keyword evidence="3" id="KW-1185">Reference proteome</keyword>
<dbReference type="Proteomes" id="UP001612741">
    <property type="component" value="Unassembled WGS sequence"/>
</dbReference>
<gene>
    <name evidence="2" type="ORF">ACIBG2_30755</name>
</gene>
<evidence type="ECO:0000313" key="2">
    <source>
        <dbReference type="EMBL" id="MFI6501796.1"/>
    </source>
</evidence>
<evidence type="ECO:0000259" key="1">
    <source>
        <dbReference type="Pfam" id="PF12680"/>
    </source>
</evidence>
<dbReference type="EMBL" id="JBITGY010000008">
    <property type="protein sequence ID" value="MFI6501796.1"/>
    <property type="molecule type" value="Genomic_DNA"/>
</dbReference>
<comment type="caution">
    <text evidence="2">The sequence shown here is derived from an EMBL/GenBank/DDBJ whole genome shotgun (WGS) entry which is preliminary data.</text>
</comment>
<reference evidence="2 3" key="1">
    <citation type="submission" date="2024-10" db="EMBL/GenBank/DDBJ databases">
        <title>The Natural Products Discovery Center: Release of the First 8490 Sequenced Strains for Exploring Actinobacteria Biosynthetic Diversity.</title>
        <authorList>
            <person name="Kalkreuter E."/>
            <person name="Kautsar S.A."/>
            <person name="Yang D."/>
            <person name="Bader C.D."/>
            <person name="Teijaro C.N."/>
            <person name="Fluegel L."/>
            <person name="Davis C.M."/>
            <person name="Simpson J.R."/>
            <person name="Lauterbach L."/>
            <person name="Steele A.D."/>
            <person name="Gui C."/>
            <person name="Meng S."/>
            <person name="Li G."/>
            <person name="Viehrig K."/>
            <person name="Ye F."/>
            <person name="Su P."/>
            <person name="Kiefer A.F."/>
            <person name="Nichols A."/>
            <person name="Cepeda A.J."/>
            <person name="Yan W."/>
            <person name="Fan B."/>
            <person name="Jiang Y."/>
            <person name="Adhikari A."/>
            <person name="Zheng C.-J."/>
            <person name="Schuster L."/>
            <person name="Cowan T.M."/>
            <person name="Smanski M.J."/>
            <person name="Chevrette M.G."/>
            <person name="De Carvalho L.P.S."/>
            <person name="Shen B."/>
        </authorList>
    </citation>
    <scope>NUCLEOTIDE SEQUENCE [LARGE SCALE GENOMIC DNA]</scope>
    <source>
        <strain evidence="2 3">NPDC050545</strain>
    </source>
</reference>
<feature type="domain" description="SnoaL-like" evidence="1">
    <location>
        <begin position="12"/>
        <end position="105"/>
    </location>
</feature>
<dbReference type="InterPro" id="IPR032710">
    <property type="entry name" value="NTF2-like_dom_sf"/>
</dbReference>
<name>A0ABW7Z0U8_9ACTN</name>
<dbReference type="Gene3D" id="3.10.450.50">
    <property type="match status" value="1"/>
</dbReference>
<organism evidence="2 3">
    <name type="scientific">Nonomuraea typhae</name>
    <dbReference type="NCBI Taxonomy" id="2603600"/>
    <lineage>
        <taxon>Bacteria</taxon>
        <taxon>Bacillati</taxon>
        <taxon>Actinomycetota</taxon>
        <taxon>Actinomycetes</taxon>
        <taxon>Streptosporangiales</taxon>
        <taxon>Streptosporangiaceae</taxon>
        <taxon>Nonomuraea</taxon>
    </lineage>
</organism>
<evidence type="ECO:0000313" key="3">
    <source>
        <dbReference type="Proteomes" id="UP001612741"/>
    </source>
</evidence>
<dbReference type="InterPro" id="IPR037401">
    <property type="entry name" value="SnoaL-like"/>
</dbReference>